<protein>
    <recommendedName>
        <fullName evidence="1">Anti-sigma-28 factor FlgM C-terminal domain-containing protein</fullName>
    </recommendedName>
</protein>
<evidence type="ECO:0000313" key="3">
    <source>
        <dbReference type="Proteomes" id="UP000029228"/>
    </source>
</evidence>
<reference evidence="2 3" key="1">
    <citation type="submission" date="2014-09" db="EMBL/GenBank/DDBJ databases">
        <title>Vibrio maritimus JCM 19235. (C45) whole genome shotgun sequence.</title>
        <authorList>
            <person name="Sawabe T."/>
            <person name="Meirelles P."/>
            <person name="Nakanishi M."/>
            <person name="Sayaka M."/>
            <person name="Hattori M."/>
            <person name="Ohkuma M."/>
        </authorList>
    </citation>
    <scope>NUCLEOTIDE SEQUENCE [LARGE SCALE GENOMIC DNA]</scope>
    <source>
        <strain evidence="3">JCM19235</strain>
    </source>
</reference>
<keyword evidence="3" id="KW-1185">Reference proteome</keyword>
<evidence type="ECO:0000259" key="1">
    <source>
        <dbReference type="Pfam" id="PF04316"/>
    </source>
</evidence>
<proteinExistence type="predicted"/>
<comment type="caution">
    <text evidence="2">The sequence shown here is derived from an EMBL/GenBank/DDBJ whole genome shotgun (WGS) entry which is preliminary data.</text>
</comment>
<accession>A0A090S074</accession>
<dbReference type="AlphaFoldDB" id="A0A090S074"/>
<dbReference type="STRING" id="990268.JCM19235_4104"/>
<dbReference type="SUPFAM" id="SSF101498">
    <property type="entry name" value="Anti-sigma factor FlgM"/>
    <property type="match status" value="1"/>
</dbReference>
<name>A0A090S074_9VIBR</name>
<sequence>MSNIKVDNIKYIVPNTQVDALQQKKTEPEHKTRVKQVNLSQHEVSLLESGKTLFDGMDDIDAVKVEQIKAQIVSGELVFDMDELARVIARLDHGK</sequence>
<dbReference type="OrthoDB" id="7064195at2"/>
<dbReference type="EMBL" id="BBMR01000005">
    <property type="protein sequence ID" value="GAL19904.1"/>
    <property type="molecule type" value="Genomic_DNA"/>
</dbReference>
<feature type="domain" description="Anti-sigma-28 factor FlgM C-terminal" evidence="1">
    <location>
        <begin position="36"/>
        <end position="87"/>
    </location>
</feature>
<evidence type="ECO:0000313" key="2">
    <source>
        <dbReference type="EMBL" id="GAL19904.1"/>
    </source>
</evidence>
<dbReference type="InterPro" id="IPR031316">
    <property type="entry name" value="FlgM_C"/>
</dbReference>
<dbReference type="InterPro" id="IPR035890">
    <property type="entry name" value="Anti-sigma-28_factor_FlgM_sf"/>
</dbReference>
<organism evidence="2 3">
    <name type="scientific">Vibrio maritimus</name>
    <dbReference type="NCBI Taxonomy" id="990268"/>
    <lineage>
        <taxon>Bacteria</taxon>
        <taxon>Pseudomonadati</taxon>
        <taxon>Pseudomonadota</taxon>
        <taxon>Gammaproteobacteria</taxon>
        <taxon>Vibrionales</taxon>
        <taxon>Vibrionaceae</taxon>
        <taxon>Vibrio</taxon>
    </lineage>
</organism>
<dbReference type="Proteomes" id="UP000029228">
    <property type="component" value="Unassembled WGS sequence"/>
</dbReference>
<dbReference type="Pfam" id="PF04316">
    <property type="entry name" value="FlgM"/>
    <property type="match status" value="1"/>
</dbReference>
<gene>
    <name evidence="2" type="ORF">JCM19235_4104</name>
</gene>